<dbReference type="EMBL" id="BPVZ01000066">
    <property type="protein sequence ID" value="GKV24772.1"/>
    <property type="molecule type" value="Genomic_DNA"/>
</dbReference>
<evidence type="ECO:0000313" key="1">
    <source>
        <dbReference type="EMBL" id="GKV24772.1"/>
    </source>
</evidence>
<accession>A0AAV5KJJ6</accession>
<protein>
    <submittedName>
        <fullName evidence="1">Uncharacterized protein</fullName>
    </submittedName>
</protein>
<organism evidence="1 2">
    <name type="scientific">Rubroshorea leprosula</name>
    <dbReference type="NCBI Taxonomy" id="152421"/>
    <lineage>
        <taxon>Eukaryota</taxon>
        <taxon>Viridiplantae</taxon>
        <taxon>Streptophyta</taxon>
        <taxon>Embryophyta</taxon>
        <taxon>Tracheophyta</taxon>
        <taxon>Spermatophyta</taxon>
        <taxon>Magnoliopsida</taxon>
        <taxon>eudicotyledons</taxon>
        <taxon>Gunneridae</taxon>
        <taxon>Pentapetalae</taxon>
        <taxon>rosids</taxon>
        <taxon>malvids</taxon>
        <taxon>Malvales</taxon>
        <taxon>Dipterocarpaceae</taxon>
        <taxon>Rubroshorea</taxon>
    </lineage>
</organism>
<name>A0AAV5KJJ6_9ROSI</name>
<comment type="caution">
    <text evidence="1">The sequence shown here is derived from an EMBL/GenBank/DDBJ whole genome shotgun (WGS) entry which is preliminary data.</text>
</comment>
<dbReference type="AlphaFoldDB" id="A0AAV5KJJ6"/>
<proteinExistence type="predicted"/>
<gene>
    <name evidence="1" type="ORF">SLEP1_g34341</name>
</gene>
<evidence type="ECO:0000313" key="2">
    <source>
        <dbReference type="Proteomes" id="UP001054252"/>
    </source>
</evidence>
<keyword evidence="2" id="KW-1185">Reference proteome</keyword>
<sequence length="96" mass="10933">MASRPFDGDCYIGYDPRLPSERFDSFFNFDAGSVKDSVCDSLPVFSSQSYIALEMTCSNLSCFLRPCRRHQLVAVVVDSRNSQLRRTETVSTAMFW</sequence>
<dbReference type="Proteomes" id="UP001054252">
    <property type="component" value="Unassembled WGS sequence"/>
</dbReference>
<reference evidence="1 2" key="1">
    <citation type="journal article" date="2021" name="Commun. Biol.">
        <title>The genome of Shorea leprosula (Dipterocarpaceae) highlights the ecological relevance of drought in aseasonal tropical rainforests.</title>
        <authorList>
            <person name="Ng K.K.S."/>
            <person name="Kobayashi M.J."/>
            <person name="Fawcett J.A."/>
            <person name="Hatakeyama M."/>
            <person name="Paape T."/>
            <person name="Ng C.H."/>
            <person name="Ang C.C."/>
            <person name="Tnah L.H."/>
            <person name="Lee C.T."/>
            <person name="Nishiyama T."/>
            <person name="Sese J."/>
            <person name="O'Brien M.J."/>
            <person name="Copetti D."/>
            <person name="Mohd Noor M.I."/>
            <person name="Ong R.C."/>
            <person name="Putra M."/>
            <person name="Sireger I.Z."/>
            <person name="Indrioko S."/>
            <person name="Kosugi Y."/>
            <person name="Izuno A."/>
            <person name="Isagi Y."/>
            <person name="Lee S.L."/>
            <person name="Shimizu K.K."/>
        </authorList>
    </citation>
    <scope>NUCLEOTIDE SEQUENCE [LARGE SCALE GENOMIC DNA]</scope>
    <source>
        <strain evidence="1">214</strain>
    </source>
</reference>